<keyword evidence="2" id="KW-0217">Developmental protein</keyword>
<evidence type="ECO:0000256" key="1">
    <source>
        <dbReference type="ARBA" id="ARBA00007205"/>
    </source>
</evidence>
<dbReference type="SUPFAM" id="SSF109779">
    <property type="entry name" value="Domain from hypothetical 2610208m17rik protein"/>
    <property type="match status" value="1"/>
</dbReference>
<dbReference type="InterPro" id="IPR023421">
    <property type="entry name" value="AIDA_N"/>
</dbReference>
<evidence type="ECO:0000256" key="2">
    <source>
        <dbReference type="ARBA" id="ARBA00022473"/>
    </source>
</evidence>
<accession>A0A7M7T566</accession>
<feature type="domain" description="C2 Aida-type" evidence="3">
    <location>
        <begin position="159"/>
        <end position="249"/>
    </location>
</feature>
<dbReference type="RefSeq" id="XP_030854665.1">
    <property type="nucleotide sequence ID" value="XM_030998805.1"/>
</dbReference>
<evidence type="ECO:0000259" key="3">
    <source>
        <dbReference type="PROSITE" id="PS51911"/>
    </source>
</evidence>
<dbReference type="AlphaFoldDB" id="A0A7M7T566"/>
<comment type="similarity">
    <text evidence="1">Belongs to the AIDA family.</text>
</comment>
<protein>
    <recommendedName>
        <fullName evidence="3">C2 Aida-type domain-containing protein</fullName>
    </recommendedName>
</protein>
<dbReference type="CTD" id="64853"/>
<dbReference type="InterPro" id="IPR035892">
    <property type="entry name" value="C2_domain_sf"/>
</dbReference>
<organism evidence="4 5">
    <name type="scientific">Strongylocentrotus purpuratus</name>
    <name type="common">Purple sea urchin</name>
    <dbReference type="NCBI Taxonomy" id="7668"/>
    <lineage>
        <taxon>Eukaryota</taxon>
        <taxon>Metazoa</taxon>
        <taxon>Echinodermata</taxon>
        <taxon>Eleutherozoa</taxon>
        <taxon>Echinozoa</taxon>
        <taxon>Echinoidea</taxon>
        <taxon>Euechinoidea</taxon>
        <taxon>Echinacea</taxon>
        <taxon>Camarodonta</taxon>
        <taxon>Echinidea</taxon>
        <taxon>Strongylocentrotidae</taxon>
        <taxon>Strongylocentrotus</taxon>
    </lineage>
</organism>
<evidence type="ECO:0000313" key="4">
    <source>
        <dbReference type="EnsemblMetazoa" id="XP_030854665"/>
    </source>
</evidence>
<dbReference type="Gene3D" id="1.20.120.360">
    <property type="entry name" value="Axin interactor, dorsalization-associated protein, N-terminal domain"/>
    <property type="match status" value="1"/>
</dbReference>
<reference evidence="4" key="2">
    <citation type="submission" date="2021-01" db="UniProtKB">
        <authorList>
            <consortium name="EnsemblMetazoa"/>
        </authorList>
    </citation>
    <scope>IDENTIFICATION</scope>
</reference>
<dbReference type="InterPro" id="IPR025939">
    <property type="entry name" value="Aida_C"/>
</dbReference>
<evidence type="ECO:0000313" key="5">
    <source>
        <dbReference type="Proteomes" id="UP000007110"/>
    </source>
</evidence>
<sequence>MGDRGKLVTRWQTSLRKGTDFDSWGQVVEAVEEYQMLERQLNKEMNAKPPVFSESQKKTLQQIMACLNLRAETLQSPSATDELSLEELKKLDKALQDLLSSSPSEFPVDLPAGALRTRSPKMNLDIDIEGEEDEEDEEEDAMPQLQSKSQNIKPTGTLLPRIAHEPGTTGLSIHLEKIGLKDSTSYLDPFITVSVKDMAGVDVMKSQDTPVATKREDQYVIYKSNVELQKPLEKLPKDIGSLPTLKGKS</sequence>
<reference evidence="5" key="1">
    <citation type="submission" date="2015-02" db="EMBL/GenBank/DDBJ databases">
        <title>Genome sequencing for Strongylocentrotus purpuratus.</title>
        <authorList>
            <person name="Murali S."/>
            <person name="Liu Y."/>
            <person name="Vee V."/>
            <person name="English A."/>
            <person name="Wang M."/>
            <person name="Skinner E."/>
            <person name="Han Y."/>
            <person name="Muzny D.M."/>
            <person name="Worley K.C."/>
            <person name="Gibbs R.A."/>
        </authorList>
    </citation>
    <scope>NUCLEOTIDE SEQUENCE</scope>
</reference>
<dbReference type="FunFam" id="1.20.120.360:FF:000001">
    <property type="entry name" value="Axin interactor, dorsalization-associated protein"/>
    <property type="match status" value="1"/>
</dbReference>
<dbReference type="Proteomes" id="UP000007110">
    <property type="component" value="Unassembled WGS sequence"/>
</dbReference>
<dbReference type="Pfam" id="PF08910">
    <property type="entry name" value="Aida_N"/>
    <property type="match status" value="1"/>
</dbReference>
<dbReference type="EnsemblMetazoa" id="XM_030998805">
    <property type="protein sequence ID" value="XP_030854665"/>
    <property type="gene ID" value="LOC585110"/>
</dbReference>
<name>A0A7M7T566_STRPU</name>
<dbReference type="Gene3D" id="2.60.40.150">
    <property type="entry name" value="C2 domain"/>
    <property type="match status" value="1"/>
</dbReference>
<dbReference type="PANTHER" id="PTHR28654">
    <property type="entry name" value="AXIN INTERACTOR, DORSALIZATION-ASSOCIATED PROTEIN"/>
    <property type="match status" value="1"/>
</dbReference>
<dbReference type="PANTHER" id="PTHR28654:SF1">
    <property type="entry name" value="AXIN INTERACTOR, DORSALIZATION-ASSOCIATED PROTEIN"/>
    <property type="match status" value="1"/>
</dbReference>
<dbReference type="PROSITE" id="PS51911">
    <property type="entry name" value="C2_AIDA"/>
    <property type="match status" value="1"/>
</dbReference>
<dbReference type="Pfam" id="PF14186">
    <property type="entry name" value="Aida_C2"/>
    <property type="match status" value="1"/>
</dbReference>
<dbReference type="InterPro" id="IPR036818">
    <property type="entry name" value="AIDA_N_sf"/>
</dbReference>
<dbReference type="GeneID" id="585110"/>
<keyword evidence="5" id="KW-1185">Reference proteome</keyword>
<proteinExistence type="inferred from homology"/>